<dbReference type="AlphaFoldDB" id="A0A7K1V4G7"/>
<dbReference type="InterPro" id="IPR036259">
    <property type="entry name" value="MFS_trans_sf"/>
</dbReference>
<feature type="transmembrane region" description="Helical" evidence="8">
    <location>
        <begin position="450"/>
        <end position="475"/>
    </location>
</feature>
<keyword evidence="7 8" id="KW-0472">Membrane</keyword>
<feature type="transmembrane region" description="Helical" evidence="8">
    <location>
        <begin position="289"/>
        <end position="314"/>
    </location>
</feature>
<evidence type="ECO:0000259" key="9">
    <source>
        <dbReference type="PROSITE" id="PS50850"/>
    </source>
</evidence>
<keyword evidence="6 8" id="KW-1133">Transmembrane helix</keyword>
<feature type="domain" description="Major facilitator superfamily (MFS) profile" evidence="9">
    <location>
        <begin position="40"/>
        <end position="476"/>
    </location>
</feature>
<feature type="transmembrane region" description="Helical" evidence="8">
    <location>
        <begin position="356"/>
        <end position="373"/>
    </location>
</feature>
<sequence length="485" mass="50149">MRSDSNTESHKALEDTITVVTTEIHHPPPGAAARSPGTAALVALCIGCFMVTFDVSVVTVAIPRIGDDLDAGLTVLQWVVDGYTLVFAALMLTAGSLGDRYSARTVFLCGLLIFGIGSLLCGLAPSGIALVGFRFLQGVGAAAMIPSSLSLLRALYTDRAARAHAFGVWSMVAGVAAATGPVLGGVFITFAGWRSVFLINIPVVILAYWMTKRYVPAARTTGDGGFGWLSQLLGTAAVALLVIGLNEAGSLGWRHWLVLTCFILAALSCTAFALDQRRDESVSLTDREFLAAAAVGLLFTLGFFGILFLTPIFFQRVQHFSPLTTGFAMLPIALPAIFLAAAAGRLVGRIGPRSPAVVGLTAGSLSLLGWMLVDPGTNYALPLALLVLGGVAPAFTLPASTAAIMESVPPEQAGLGSAVFNTARQVGGAIGVAVAGSLTTSTDAVRGLHLNAAAGAVITLLALALAITFFGGRSVSRAVGTHRRR</sequence>
<evidence type="ECO:0000313" key="10">
    <source>
        <dbReference type="EMBL" id="MVU81319.1"/>
    </source>
</evidence>
<feature type="transmembrane region" description="Helical" evidence="8">
    <location>
        <begin position="379"/>
        <end position="397"/>
    </location>
</feature>
<evidence type="ECO:0000256" key="2">
    <source>
        <dbReference type="ARBA" id="ARBA00008537"/>
    </source>
</evidence>
<evidence type="ECO:0000256" key="3">
    <source>
        <dbReference type="ARBA" id="ARBA00022448"/>
    </source>
</evidence>
<gene>
    <name evidence="10" type="ORF">GPX89_29265</name>
</gene>
<protein>
    <submittedName>
        <fullName evidence="10">DHA2 family efflux MFS transporter permease subunit</fullName>
    </submittedName>
</protein>
<dbReference type="PANTHER" id="PTHR42718">
    <property type="entry name" value="MAJOR FACILITATOR SUPERFAMILY MULTIDRUG TRANSPORTER MFSC"/>
    <property type="match status" value="1"/>
</dbReference>
<dbReference type="Gene3D" id="1.20.1720.10">
    <property type="entry name" value="Multidrug resistance protein D"/>
    <property type="match status" value="1"/>
</dbReference>
<evidence type="ECO:0000256" key="7">
    <source>
        <dbReference type="ARBA" id="ARBA00023136"/>
    </source>
</evidence>
<dbReference type="PANTHER" id="PTHR42718:SF9">
    <property type="entry name" value="MAJOR FACILITATOR SUPERFAMILY MULTIDRUG TRANSPORTER MFSC"/>
    <property type="match status" value="1"/>
</dbReference>
<comment type="subcellular location">
    <subcellularLocation>
        <location evidence="1">Cell membrane</location>
        <topology evidence="1">Multi-pass membrane protein</topology>
    </subcellularLocation>
</comment>
<dbReference type="EMBL" id="WRPP01000006">
    <property type="protein sequence ID" value="MVU81319.1"/>
    <property type="molecule type" value="Genomic_DNA"/>
</dbReference>
<evidence type="ECO:0000256" key="4">
    <source>
        <dbReference type="ARBA" id="ARBA00022475"/>
    </source>
</evidence>
<dbReference type="Proteomes" id="UP000466794">
    <property type="component" value="Unassembled WGS sequence"/>
</dbReference>
<accession>A0A7K1V4G7</accession>
<dbReference type="Gene3D" id="1.20.1250.20">
    <property type="entry name" value="MFS general substrate transporter like domains"/>
    <property type="match status" value="1"/>
</dbReference>
<keyword evidence="3" id="KW-0813">Transport</keyword>
<dbReference type="RefSeq" id="WP_157390917.1">
    <property type="nucleotide sequence ID" value="NZ_WRPP01000006.1"/>
</dbReference>
<evidence type="ECO:0000256" key="5">
    <source>
        <dbReference type="ARBA" id="ARBA00022692"/>
    </source>
</evidence>
<reference evidence="10 11" key="1">
    <citation type="submission" date="2019-12" db="EMBL/GenBank/DDBJ databases">
        <title>Nocardia sp. nov. ET3-3 isolated from soil.</title>
        <authorList>
            <person name="Kanchanasin P."/>
            <person name="Tanasupawat S."/>
            <person name="Yuki M."/>
            <person name="Kudo T."/>
        </authorList>
    </citation>
    <scope>NUCLEOTIDE SEQUENCE [LARGE SCALE GENOMIC DNA]</scope>
    <source>
        <strain evidence="10 11">ET3-3</strain>
    </source>
</reference>
<feature type="transmembrane region" description="Helical" evidence="8">
    <location>
        <begin position="226"/>
        <end position="244"/>
    </location>
</feature>
<feature type="transmembrane region" description="Helical" evidence="8">
    <location>
        <begin position="106"/>
        <end position="129"/>
    </location>
</feature>
<feature type="transmembrane region" description="Helical" evidence="8">
    <location>
        <begin position="39"/>
        <end position="63"/>
    </location>
</feature>
<dbReference type="SUPFAM" id="SSF103473">
    <property type="entry name" value="MFS general substrate transporter"/>
    <property type="match status" value="1"/>
</dbReference>
<dbReference type="PRINTS" id="PR01036">
    <property type="entry name" value="TCRTETB"/>
</dbReference>
<feature type="transmembrane region" description="Helical" evidence="8">
    <location>
        <begin position="196"/>
        <end position="214"/>
    </location>
</feature>
<feature type="transmembrane region" description="Helical" evidence="8">
    <location>
        <begin position="418"/>
        <end position="438"/>
    </location>
</feature>
<keyword evidence="5 8" id="KW-0812">Transmembrane</keyword>
<feature type="transmembrane region" description="Helical" evidence="8">
    <location>
        <begin position="135"/>
        <end position="156"/>
    </location>
</feature>
<proteinExistence type="inferred from homology"/>
<name>A0A7K1V4G7_9NOCA</name>
<feature type="transmembrane region" description="Helical" evidence="8">
    <location>
        <begin position="256"/>
        <end position="274"/>
    </location>
</feature>
<dbReference type="GO" id="GO:0005886">
    <property type="term" value="C:plasma membrane"/>
    <property type="evidence" value="ECO:0007669"/>
    <property type="project" value="UniProtKB-SubCell"/>
</dbReference>
<dbReference type="NCBIfam" id="TIGR00711">
    <property type="entry name" value="efflux_EmrB"/>
    <property type="match status" value="1"/>
</dbReference>
<evidence type="ECO:0000313" key="11">
    <source>
        <dbReference type="Proteomes" id="UP000466794"/>
    </source>
</evidence>
<feature type="transmembrane region" description="Helical" evidence="8">
    <location>
        <begin position="168"/>
        <end position="190"/>
    </location>
</feature>
<dbReference type="InterPro" id="IPR011701">
    <property type="entry name" value="MFS"/>
</dbReference>
<keyword evidence="11" id="KW-1185">Reference proteome</keyword>
<feature type="transmembrane region" description="Helical" evidence="8">
    <location>
        <begin position="326"/>
        <end position="344"/>
    </location>
</feature>
<dbReference type="InterPro" id="IPR004638">
    <property type="entry name" value="EmrB-like"/>
</dbReference>
<comment type="caution">
    <text evidence="10">The sequence shown here is derived from an EMBL/GenBank/DDBJ whole genome shotgun (WGS) entry which is preliminary data.</text>
</comment>
<evidence type="ECO:0000256" key="8">
    <source>
        <dbReference type="SAM" id="Phobius"/>
    </source>
</evidence>
<dbReference type="InterPro" id="IPR020846">
    <property type="entry name" value="MFS_dom"/>
</dbReference>
<organism evidence="10 11">
    <name type="scientific">Nocardia terrae</name>
    <dbReference type="NCBI Taxonomy" id="2675851"/>
    <lineage>
        <taxon>Bacteria</taxon>
        <taxon>Bacillati</taxon>
        <taxon>Actinomycetota</taxon>
        <taxon>Actinomycetes</taxon>
        <taxon>Mycobacteriales</taxon>
        <taxon>Nocardiaceae</taxon>
        <taxon>Nocardia</taxon>
    </lineage>
</organism>
<evidence type="ECO:0000256" key="1">
    <source>
        <dbReference type="ARBA" id="ARBA00004651"/>
    </source>
</evidence>
<dbReference type="PROSITE" id="PS50850">
    <property type="entry name" value="MFS"/>
    <property type="match status" value="1"/>
</dbReference>
<dbReference type="Pfam" id="PF07690">
    <property type="entry name" value="MFS_1"/>
    <property type="match status" value="1"/>
</dbReference>
<comment type="similarity">
    <text evidence="2">Belongs to the major facilitator superfamily. EmrB family.</text>
</comment>
<feature type="transmembrane region" description="Helical" evidence="8">
    <location>
        <begin position="75"/>
        <end position="94"/>
    </location>
</feature>
<keyword evidence="4" id="KW-1003">Cell membrane</keyword>
<dbReference type="GO" id="GO:0022857">
    <property type="term" value="F:transmembrane transporter activity"/>
    <property type="evidence" value="ECO:0007669"/>
    <property type="project" value="InterPro"/>
</dbReference>
<evidence type="ECO:0000256" key="6">
    <source>
        <dbReference type="ARBA" id="ARBA00022989"/>
    </source>
</evidence>
<dbReference type="CDD" id="cd17321">
    <property type="entry name" value="MFS_MMR_MDR_like"/>
    <property type="match status" value="1"/>
</dbReference>